<dbReference type="SUPFAM" id="SSF75304">
    <property type="entry name" value="Amidase signature (AS) enzymes"/>
    <property type="match status" value="1"/>
</dbReference>
<dbReference type="Proteomes" id="UP000002499">
    <property type="component" value="Unassembled WGS sequence"/>
</dbReference>
<evidence type="ECO:0000256" key="3">
    <source>
        <dbReference type="SAM" id="MobiDB-lite"/>
    </source>
</evidence>
<dbReference type="Gene3D" id="3.90.1300.10">
    <property type="entry name" value="Amidase signature (AS) domain"/>
    <property type="match status" value="1"/>
</dbReference>
<dbReference type="GO" id="GO:0016787">
    <property type="term" value="F:hydrolase activity"/>
    <property type="evidence" value="ECO:0007669"/>
    <property type="project" value="UniProtKB-KW"/>
</dbReference>
<evidence type="ECO:0000256" key="1">
    <source>
        <dbReference type="ARBA" id="ARBA00009199"/>
    </source>
</evidence>
<evidence type="ECO:0000313" key="6">
    <source>
        <dbReference type="Proteomes" id="UP000002499"/>
    </source>
</evidence>
<dbReference type="InParanoid" id="E9E6G8"/>
<dbReference type="eggNOG" id="KOG1212">
    <property type="taxonomic scope" value="Eukaryota"/>
</dbReference>
<gene>
    <name evidence="5" type="ORF">MAC_05466</name>
</gene>
<protein>
    <submittedName>
        <fullName evidence="5">Amidase, putative</fullName>
    </submittedName>
</protein>
<dbReference type="OrthoDB" id="6428749at2759"/>
<feature type="region of interest" description="Disordered" evidence="3">
    <location>
        <begin position="144"/>
        <end position="164"/>
    </location>
</feature>
<dbReference type="EMBL" id="GL698511">
    <property type="protein sequence ID" value="EFY88414.1"/>
    <property type="molecule type" value="Genomic_DNA"/>
</dbReference>
<dbReference type="InterPro" id="IPR036928">
    <property type="entry name" value="AS_sf"/>
</dbReference>
<accession>E9E6G8</accession>
<name>E9E6G8_METAQ</name>
<dbReference type="Pfam" id="PF01425">
    <property type="entry name" value="Amidase"/>
    <property type="match status" value="1"/>
</dbReference>
<reference evidence="5 6" key="1">
    <citation type="journal article" date="2011" name="PLoS Genet.">
        <title>Genome sequencing and comparative transcriptomics of the model entomopathogenic fungi Metarhizium anisopliae and M. acridum.</title>
        <authorList>
            <person name="Gao Q."/>
            <person name="Jin K."/>
            <person name="Ying S.H."/>
            <person name="Zhang Y."/>
            <person name="Xiao G."/>
            <person name="Shang Y."/>
            <person name="Duan Z."/>
            <person name="Hu X."/>
            <person name="Xie X.Q."/>
            <person name="Zhou G."/>
            <person name="Peng G."/>
            <person name="Luo Z."/>
            <person name="Huang W."/>
            <person name="Wang B."/>
            <person name="Fang W."/>
            <person name="Wang S."/>
            <person name="Zhong Y."/>
            <person name="Ma L.J."/>
            <person name="St Leger R.J."/>
            <person name="Zhao G.P."/>
            <person name="Pei Y."/>
            <person name="Feng M.G."/>
            <person name="Xia Y."/>
            <person name="Wang C."/>
        </authorList>
    </citation>
    <scope>NUCLEOTIDE SEQUENCE [LARGE SCALE GENOMIC DNA]</scope>
    <source>
        <strain evidence="5 6">CQMa 102</strain>
    </source>
</reference>
<dbReference type="PANTHER" id="PTHR46072">
    <property type="entry name" value="AMIDASE-RELATED-RELATED"/>
    <property type="match status" value="1"/>
</dbReference>
<keyword evidence="6" id="KW-1185">Reference proteome</keyword>
<proteinExistence type="inferred from homology"/>
<keyword evidence="2" id="KW-0378">Hydrolase</keyword>
<evidence type="ECO:0000256" key="2">
    <source>
        <dbReference type="ARBA" id="ARBA00022801"/>
    </source>
</evidence>
<feature type="domain" description="Amidase" evidence="4">
    <location>
        <begin position="36"/>
        <end position="150"/>
    </location>
</feature>
<dbReference type="InterPro" id="IPR023631">
    <property type="entry name" value="Amidase_dom"/>
</dbReference>
<evidence type="ECO:0000259" key="4">
    <source>
        <dbReference type="Pfam" id="PF01425"/>
    </source>
</evidence>
<comment type="similarity">
    <text evidence="1">Belongs to the amidase family.</text>
</comment>
<dbReference type="HOGENOM" id="CLU_1619425_0_0_1"/>
<dbReference type="STRING" id="655827.E9E6G8"/>
<sequence length="164" mass="17738">MPQAVMALETASSLWGLTVNPFNSSFGDGVLIAMRAAFNGLYAIRPTADCMSKTGIHSWNPSRTSIRVSCGPGTHSMRDLKRITAVLNSANAAFDVSCALVPWRHVPVSEEKLVFGLLTYDGVVTPHPPVLRAVKEAVQKLEAAGHENEHREGFDFAAKHDPAQ</sequence>
<evidence type="ECO:0000313" key="5">
    <source>
        <dbReference type="EMBL" id="EFY88414.1"/>
    </source>
</evidence>
<dbReference type="AlphaFoldDB" id="E9E6G8"/>
<organism evidence="6">
    <name type="scientific">Metarhizium acridum (strain CQMa 102)</name>
    <dbReference type="NCBI Taxonomy" id="655827"/>
    <lineage>
        <taxon>Eukaryota</taxon>
        <taxon>Fungi</taxon>
        <taxon>Dikarya</taxon>
        <taxon>Ascomycota</taxon>
        <taxon>Pezizomycotina</taxon>
        <taxon>Sordariomycetes</taxon>
        <taxon>Hypocreomycetidae</taxon>
        <taxon>Hypocreales</taxon>
        <taxon>Clavicipitaceae</taxon>
        <taxon>Metarhizium</taxon>
    </lineage>
</organism>